<keyword evidence="1" id="KW-1133">Transmembrane helix</keyword>
<dbReference type="Proteomes" id="UP000216871">
    <property type="component" value="Unassembled WGS sequence"/>
</dbReference>
<evidence type="ECO:0000256" key="2">
    <source>
        <dbReference type="SAM" id="SignalP"/>
    </source>
</evidence>
<dbReference type="EMBL" id="MWWW01000016">
    <property type="protein sequence ID" value="OZG58991.1"/>
    <property type="molecule type" value="Genomic_DNA"/>
</dbReference>
<feature type="chain" id="PRO_5012650136" evidence="2">
    <location>
        <begin position="22"/>
        <end position="235"/>
    </location>
</feature>
<evidence type="ECO:0000313" key="4">
    <source>
        <dbReference type="Proteomes" id="UP000216871"/>
    </source>
</evidence>
<dbReference type="RefSeq" id="WP_169834098.1">
    <property type="nucleotide sequence ID" value="NZ_MWWW01000016.1"/>
</dbReference>
<feature type="transmembrane region" description="Helical" evidence="1">
    <location>
        <begin position="175"/>
        <end position="194"/>
    </location>
</feature>
<name>A0A261FIL0_9BIFI</name>
<proteinExistence type="predicted"/>
<evidence type="ECO:0000256" key="1">
    <source>
        <dbReference type="SAM" id="Phobius"/>
    </source>
</evidence>
<keyword evidence="2" id="KW-0732">Signal</keyword>
<reference evidence="3 4" key="1">
    <citation type="journal article" date="2017" name="BMC Genomics">
        <title>Comparative genomic and phylogenomic analyses of the Bifidobacteriaceae family.</title>
        <authorList>
            <person name="Lugli G.A."/>
            <person name="Milani C."/>
            <person name="Turroni F."/>
            <person name="Duranti S."/>
            <person name="Mancabelli L."/>
            <person name="Mangifesta M."/>
            <person name="Ferrario C."/>
            <person name="Modesto M."/>
            <person name="Mattarelli P."/>
            <person name="Jiri K."/>
            <person name="van Sinderen D."/>
            <person name="Ventura M."/>
        </authorList>
    </citation>
    <scope>NUCLEOTIDE SEQUENCE [LARGE SCALE GENOMIC DNA]</scope>
    <source>
        <strain evidence="3 4">DSM 100196</strain>
    </source>
</reference>
<comment type="caution">
    <text evidence="3">The sequence shown here is derived from an EMBL/GenBank/DDBJ whole genome shotgun (WGS) entry which is preliminary data.</text>
</comment>
<feature type="signal peptide" evidence="2">
    <location>
        <begin position="1"/>
        <end position="21"/>
    </location>
</feature>
<gene>
    <name evidence="3" type="ORF">BMYO_1532</name>
</gene>
<feature type="transmembrane region" description="Helical" evidence="1">
    <location>
        <begin position="206"/>
        <end position="226"/>
    </location>
</feature>
<evidence type="ECO:0000313" key="3">
    <source>
        <dbReference type="EMBL" id="OZG58991.1"/>
    </source>
</evidence>
<accession>A0A261FIL0</accession>
<organism evidence="3 4">
    <name type="scientific">Bifidobacterium myosotis</name>
    <dbReference type="NCBI Taxonomy" id="1630166"/>
    <lineage>
        <taxon>Bacteria</taxon>
        <taxon>Bacillati</taxon>
        <taxon>Actinomycetota</taxon>
        <taxon>Actinomycetes</taxon>
        <taxon>Bifidobacteriales</taxon>
        <taxon>Bifidobacteriaceae</taxon>
        <taxon>Bifidobacterium</taxon>
    </lineage>
</organism>
<dbReference type="AlphaFoldDB" id="A0A261FIL0"/>
<keyword evidence="1" id="KW-0812">Transmembrane</keyword>
<keyword evidence="4" id="KW-1185">Reference proteome</keyword>
<protein>
    <submittedName>
        <fullName evidence="3">Pilus assembly protein</fullName>
    </submittedName>
</protein>
<sequence>MWCALMVALAVVLWPVGGSRAAARLEHCLPPGHGAEVSARRAVAGPLGGRSPGAHSKGRYGASARVGIAQVIASAIARMKGGGTMLEAFEEQSGGRFAIRKLTMRQLEAVFADCRLNDESRDQSGHAAAGVAAAARLSDELGCRIVPCLEAVLDAYRQMRLMQQLTAQAFAVPKATVGLLSVLPAATVLLGELMGSHPMGFLLTDGRGLVCLMLGGCCYIAGLAWMRALMKGDSG</sequence>
<keyword evidence="1" id="KW-0472">Membrane</keyword>